<dbReference type="PANTHER" id="PTHR35897">
    <property type="entry name" value="METHYLTRANSFERASE AUSD"/>
    <property type="match status" value="1"/>
</dbReference>
<dbReference type="InterPro" id="IPR041698">
    <property type="entry name" value="Methyltransf_25"/>
</dbReference>
<dbReference type="CDD" id="cd02440">
    <property type="entry name" value="AdoMet_MTases"/>
    <property type="match status" value="1"/>
</dbReference>
<protein>
    <recommendedName>
        <fullName evidence="5">Methyltransferase domain-containing protein</fullName>
    </recommendedName>
</protein>
<dbReference type="GO" id="GO:0016740">
    <property type="term" value="F:transferase activity"/>
    <property type="evidence" value="ECO:0007669"/>
    <property type="project" value="UniProtKB-KW"/>
</dbReference>
<keyword evidence="3" id="KW-0949">S-adenosyl-L-methionine</keyword>
<dbReference type="GeneID" id="81460790"/>
<evidence type="ECO:0000256" key="3">
    <source>
        <dbReference type="ARBA" id="ARBA00022691"/>
    </source>
</evidence>
<reference evidence="6" key="2">
    <citation type="journal article" date="2023" name="IMA Fungus">
        <title>Comparative genomic study of the Penicillium genus elucidates a diverse pangenome and 15 lateral gene transfer events.</title>
        <authorList>
            <person name="Petersen C."/>
            <person name="Sorensen T."/>
            <person name="Nielsen M.R."/>
            <person name="Sondergaard T.E."/>
            <person name="Sorensen J.L."/>
            <person name="Fitzpatrick D.A."/>
            <person name="Frisvad J.C."/>
            <person name="Nielsen K.L."/>
        </authorList>
    </citation>
    <scope>NUCLEOTIDE SEQUENCE</scope>
    <source>
        <strain evidence="6">IBT 3081</strain>
    </source>
</reference>
<dbReference type="InterPro" id="IPR051654">
    <property type="entry name" value="Meroterpenoid_MTases"/>
</dbReference>
<evidence type="ECO:0000256" key="4">
    <source>
        <dbReference type="ARBA" id="ARBA00038314"/>
    </source>
</evidence>
<dbReference type="InterPro" id="IPR029063">
    <property type="entry name" value="SAM-dependent_MTases_sf"/>
</dbReference>
<evidence type="ECO:0000313" key="7">
    <source>
        <dbReference type="Proteomes" id="UP001147752"/>
    </source>
</evidence>
<evidence type="ECO:0000259" key="5">
    <source>
        <dbReference type="Pfam" id="PF13649"/>
    </source>
</evidence>
<dbReference type="SUPFAM" id="SSF53335">
    <property type="entry name" value="S-adenosyl-L-methionine-dependent methyltransferases"/>
    <property type="match status" value="1"/>
</dbReference>
<evidence type="ECO:0000256" key="2">
    <source>
        <dbReference type="ARBA" id="ARBA00022679"/>
    </source>
</evidence>
<evidence type="ECO:0000313" key="6">
    <source>
        <dbReference type="EMBL" id="KAJ5371871.1"/>
    </source>
</evidence>
<gene>
    <name evidence="6" type="ORF">N7517_003877</name>
</gene>
<dbReference type="Gene3D" id="3.40.50.150">
    <property type="entry name" value="Vaccinia Virus protein VP39"/>
    <property type="match status" value="1"/>
</dbReference>
<dbReference type="PANTHER" id="PTHR35897:SF1">
    <property type="entry name" value="METHYLTRANSFERASE AUSD"/>
    <property type="match status" value="1"/>
</dbReference>
<comment type="similarity">
    <text evidence="4">Belongs to the class I-like SAM-binding methyltransferase superfamily.</text>
</comment>
<feature type="domain" description="Methyltransferase" evidence="5">
    <location>
        <begin position="84"/>
        <end position="189"/>
    </location>
</feature>
<proteinExistence type="inferred from homology"/>
<reference evidence="6" key="1">
    <citation type="submission" date="2022-12" db="EMBL/GenBank/DDBJ databases">
        <authorList>
            <person name="Petersen C."/>
        </authorList>
    </citation>
    <scope>NUCLEOTIDE SEQUENCE</scope>
    <source>
        <strain evidence="6">IBT 3081</strain>
    </source>
</reference>
<dbReference type="Pfam" id="PF13649">
    <property type="entry name" value="Methyltransf_25"/>
    <property type="match status" value="1"/>
</dbReference>
<accession>A0A9W9S4H2</accession>
<sequence length="284" mass="32558">MDTSVWFQAEIGPRLKPSIQFVFRQWSGLTDEELTSHLHQIRDQAWPLGKYPCIGLWMFLLPGIAAFPQFPTILETAQRPQAAILDLGCGLGQDLRLLAAHGVSTERMWALDIEAHLWGLGYQLFRDEGRMKAMFINADFQKTSVAEDERFSALRGKVDLVLASQFLHLFDWDGQIAASKKIVGLSKPGTIIAGFQQGRKRARAYIRPWGMMFYHNRESFLQMWDMVQQQTDTRWTIDVSVVALQDWGMQDEDLEWMPEDRMGINFIEQSSKVCIVVGFVVDAR</sequence>
<comment type="pathway">
    <text evidence="1">Secondary metabolite biosynthesis.</text>
</comment>
<dbReference type="RefSeq" id="XP_056577857.1">
    <property type="nucleotide sequence ID" value="XM_056721607.1"/>
</dbReference>
<comment type="caution">
    <text evidence="6">The sequence shown here is derived from an EMBL/GenBank/DDBJ whole genome shotgun (WGS) entry which is preliminary data.</text>
</comment>
<dbReference type="Proteomes" id="UP001147752">
    <property type="component" value="Unassembled WGS sequence"/>
</dbReference>
<keyword evidence="7" id="KW-1185">Reference proteome</keyword>
<name>A0A9W9S4H2_9EURO</name>
<keyword evidence="2" id="KW-0808">Transferase</keyword>
<dbReference type="OrthoDB" id="2094832at2759"/>
<dbReference type="EMBL" id="JAPZBT010000002">
    <property type="protein sequence ID" value="KAJ5371871.1"/>
    <property type="molecule type" value="Genomic_DNA"/>
</dbReference>
<organism evidence="6 7">
    <name type="scientific">Penicillium concentricum</name>
    <dbReference type="NCBI Taxonomy" id="293559"/>
    <lineage>
        <taxon>Eukaryota</taxon>
        <taxon>Fungi</taxon>
        <taxon>Dikarya</taxon>
        <taxon>Ascomycota</taxon>
        <taxon>Pezizomycotina</taxon>
        <taxon>Eurotiomycetes</taxon>
        <taxon>Eurotiomycetidae</taxon>
        <taxon>Eurotiales</taxon>
        <taxon>Aspergillaceae</taxon>
        <taxon>Penicillium</taxon>
    </lineage>
</organism>
<dbReference type="AlphaFoldDB" id="A0A9W9S4H2"/>
<evidence type="ECO:0000256" key="1">
    <source>
        <dbReference type="ARBA" id="ARBA00005179"/>
    </source>
</evidence>